<name>A0A9P6AMN5_9AGAM</name>
<evidence type="ECO:0000256" key="1">
    <source>
        <dbReference type="SAM" id="MobiDB-lite"/>
    </source>
</evidence>
<feature type="region of interest" description="Disordered" evidence="1">
    <location>
        <begin position="291"/>
        <end position="310"/>
    </location>
</feature>
<sequence length="310" mass="35285">MYQFLMVWMKFAPAQYNTTYFVYEEELQEWHMDWELLITVQTGIERLQNIISDVITIVGSEDHRFVIDHEGKLAEQLWMSKRIEELKMADKLLKLWVELTFVGLYKLKKLHQGESLSTPMASEDSLPPMPELKERLHKVWHDPHLPTKRITRRALAAGWEAIKGDIEGTRPIIQATRHPFSGNQALKYAEYDMNLEEALDVQPLPRVDTDPHGLGLFIQGSEFEEPSVGASLDPTHSPRAGPGSIINLPAWPMPPSDQMRLGNSSTFHASSIDLDASPSTWQDIPLYDSLSRESATPTPNPHNRLATLLQ</sequence>
<evidence type="ECO:0000313" key="3">
    <source>
        <dbReference type="Proteomes" id="UP000886523"/>
    </source>
</evidence>
<keyword evidence="3" id="KW-1185">Reference proteome</keyword>
<comment type="caution">
    <text evidence="2">The sequence shown here is derived from an EMBL/GenBank/DDBJ whole genome shotgun (WGS) entry which is preliminary data.</text>
</comment>
<protein>
    <submittedName>
        <fullName evidence="2">Uncharacterized protein</fullName>
    </submittedName>
</protein>
<reference evidence="2" key="1">
    <citation type="journal article" date="2020" name="Nat. Commun.">
        <title>Large-scale genome sequencing of mycorrhizal fungi provides insights into the early evolution of symbiotic traits.</title>
        <authorList>
            <person name="Miyauchi S."/>
            <person name="Kiss E."/>
            <person name="Kuo A."/>
            <person name="Drula E."/>
            <person name="Kohler A."/>
            <person name="Sanchez-Garcia M."/>
            <person name="Morin E."/>
            <person name="Andreopoulos B."/>
            <person name="Barry K.W."/>
            <person name="Bonito G."/>
            <person name="Buee M."/>
            <person name="Carver A."/>
            <person name="Chen C."/>
            <person name="Cichocki N."/>
            <person name="Clum A."/>
            <person name="Culley D."/>
            <person name="Crous P.W."/>
            <person name="Fauchery L."/>
            <person name="Girlanda M."/>
            <person name="Hayes R.D."/>
            <person name="Keri Z."/>
            <person name="LaButti K."/>
            <person name="Lipzen A."/>
            <person name="Lombard V."/>
            <person name="Magnuson J."/>
            <person name="Maillard F."/>
            <person name="Murat C."/>
            <person name="Nolan M."/>
            <person name="Ohm R.A."/>
            <person name="Pangilinan J."/>
            <person name="Pereira M.F."/>
            <person name="Perotto S."/>
            <person name="Peter M."/>
            <person name="Pfister S."/>
            <person name="Riley R."/>
            <person name="Sitrit Y."/>
            <person name="Stielow J.B."/>
            <person name="Szollosi G."/>
            <person name="Zifcakova L."/>
            <person name="Stursova M."/>
            <person name="Spatafora J.W."/>
            <person name="Tedersoo L."/>
            <person name="Vaario L.M."/>
            <person name="Yamada A."/>
            <person name="Yan M."/>
            <person name="Wang P."/>
            <person name="Xu J."/>
            <person name="Bruns T."/>
            <person name="Baldrian P."/>
            <person name="Vilgalys R."/>
            <person name="Dunand C."/>
            <person name="Henrissat B."/>
            <person name="Grigoriev I.V."/>
            <person name="Hibbett D."/>
            <person name="Nagy L.G."/>
            <person name="Martin F.M."/>
        </authorList>
    </citation>
    <scope>NUCLEOTIDE SEQUENCE</scope>
    <source>
        <strain evidence="2">UP504</strain>
    </source>
</reference>
<dbReference type="AlphaFoldDB" id="A0A9P6AMN5"/>
<organism evidence="2 3">
    <name type="scientific">Hydnum rufescens UP504</name>
    <dbReference type="NCBI Taxonomy" id="1448309"/>
    <lineage>
        <taxon>Eukaryota</taxon>
        <taxon>Fungi</taxon>
        <taxon>Dikarya</taxon>
        <taxon>Basidiomycota</taxon>
        <taxon>Agaricomycotina</taxon>
        <taxon>Agaricomycetes</taxon>
        <taxon>Cantharellales</taxon>
        <taxon>Hydnaceae</taxon>
        <taxon>Hydnum</taxon>
    </lineage>
</organism>
<dbReference type="Proteomes" id="UP000886523">
    <property type="component" value="Unassembled WGS sequence"/>
</dbReference>
<evidence type="ECO:0000313" key="2">
    <source>
        <dbReference type="EMBL" id="KAF9507586.1"/>
    </source>
</evidence>
<gene>
    <name evidence="2" type="ORF">BS47DRAFT_1366574</name>
</gene>
<dbReference type="EMBL" id="MU129077">
    <property type="protein sequence ID" value="KAF9507586.1"/>
    <property type="molecule type" value="Genomic_DNA"/>
</dbReference>
<accession>A0A9P6AMN5</accession>
<proteinExistence type="predicted"/>